<evidence type="ECO:0000313" key="1">
    <source>
        <dbReference type="EMBL" id="CAH2042175.1"/>
    </source>
</evidence>
<evidence type="ECO:0000313" key="2">
    <source>
        <dbReference type="Proteomes" id="UP000837857"/>
    </source>
</evidence>
<feature type="non-terminal residue" evidence="1">
    <location>
        <position position="1"/>
    </location>
</feature>
<gene>
    <name evidence="1" type="ORF">IPOD504_LOCUS3632</name>
</gene>
<keyword evidence="2" id="KW-1185">Reference proteome</keyword>
<dbReference type="EMBL" id="OW152826">
    <property type="protein sequence ID" value="CAH2042175.1"/>
    <property type="molecule type" value="Genomic_DNA"/>
</dbReference>
<name>A0ABN8HXA6_9NEOP</name>
<organism evidence="1 2">
    <name type="scientific">Iphiclides podalirius</name>
    <name type="common">scarce swallowtail</name>
    <dbReference type="NCBI Taxonomy" id="110791"/>
    <lineage>
        <taxon>Eukaryota</taxon>
        <taxon>Metazoa</taxon>
        <taxon>Ecdysozoa</taxon>
        <taxon>Arthropoda</taxon>
        <taxon>Hexapoda</taxon>
        <taxon>Insecta</taxon>
        <taxon>Pterygota</taxon>
        <taxon>Neoptera</taxon>
        <taxon>Endopterygota</taxon>
        <taxon>Lepidoptera</taxon>
        <taxon>Glossata</taxon>
        <taxon>Ditrysia</taxon>
        <taxon>Papilionoidea</taxon>
        <taxon>Papilionidae</taxon>
        <taxon>Papilioninae</taxon>
        <taxon>Iphiclides</taxon>
    </lineage>
</organism>
<proteinExistence type="predicted"/>
<reference evidence="1" key="1">
    <citation type="submission" date="2022-03" db="EMBL/GenBank/DDBJ databases">
        <authorList>
            <person name="Martin H S."/>
        </authorList>
    </citation>
    <scope>NUCLEOTIDE SEQUENCE</scope>
</reference>
<protein>
    <submittedName>
        <fullName evidence="1">Uncharacterized protein</fullName>
    </submittedName>
</protein>
<sequence length="125" mass="13575">MSASDAQDAVKTSDGSVHVIDIENSPEPSIDFAGETPALRIQIENAFGERVMNGNVTMSPPAPEHAANIYADTAVDRDVHIVDIDIIIDRNDSETIEKSDNSTTINFNTVLDIENGKMNGNIYIE</sequence>
<dbReference type="Proteomes" id="UP000837857">
    <property type="component" value="Chromosome 14"/>
</dbReference>
<accession>A0ABN8HXA6</accession>